<evidence type="ECO:0000256" key="1">
    <source>
        <dbReference type="SAM" id="Phobius"/>
    </source>
</evidence>
<feature type="transmembrane region" description="Helical" evidence="1">
    <location>
        <begin position="338"/>
        <end position="359"/>
    </location>
</feature>
<feature type="transmembrane region" description="Helical" evidence="1">
    <location>
        <begin position="228"/>
        <end position="247"/>
    </location>
</feature>
<keyword evidence="1" id="KW-1133">Transmembrane helix</keyword>
<dbReference type="Proteomes" id="UP000606490">
    <property type="component" value="Unassembled WGS sequence"/>
</dbReference>
<keyword evidence="1" id="KW-0812">Transmembrane</keyword>
<comment type="caution">
    <text evidence="2">The sequence shown here is derived from an EMBL/GenBank/DDBJ whole genome shotgun (WGS) entry which is preliminary data.</text>
</comment>
<keyword evidence="3" id="KW-1185">Reference proteome</keyword>
<dbReference type="EMBL" id="JAEUXJ010000002">
    <property type="protein sequence ID" value="MBL6454626.1"/>
    <property type="molecule type" value="Genomic_DNA"/>
</dbReference>
<feature type="transmembrane region" description="Helical" evidence="1">
    <location>
        <begin position="364"/>
        <end position="380"/>
    </location>
</feature>
<name>A0ABS1V0M6_9PROT</name>
<feature type="transmembrane region" description="Helical" evidence="1">
    <location>
        <begin position="298"/>
        <end position="318"/>
    </location>
</feature>
<feature type="transmembrane region" description="Helical" evidence="1">
    <location>
        <begin position="267"/>
        <end position="286"/>
    </location>
</feature>
<gene>
    <name evidence="2" type="ORF">JMJ55_04775</name>
</gene>
<evidence type="ECO:0000313" key="2">
    <source>
        <dbReference type="EMBL" id="MBL6454626.1"/>
    </source>
</evidence>
<keyword evidence="1" id="KW-0472">Membrane</keyword>
<sequence>MLGHAPPDRLTILVMAYLMVPVLLFLATWLAVWAALPVVLIALAAMALTPGWYGPWPVGRGMTAACLALGLLWAVGATGTHHLLYSAADWQIRDAVLLDLTIQPGPVAYTVGEQTWLLRAPLGYYMPAALIGHVLGFGAAQAALWAWTGLGLGLTLALLACLTSAMVPARRGWVAFAVAGALFISFGGLDILPNIWLDWRAGVGPWASWGRGGDWWARLFQYSGHVTLLLWAPNHALPAWLAALLLLRHGSEARFARAAALPLAAGVFWSPLSAAGAAALTMVALLRGGVGAALRAAFAPPNLLAVVVAIPLCLYLTAGSTAIPHHPLLWEHPEAWAAGRWLLFLAIEVLSWAACALLLVRGKLLTASLVLLCLLPGYVFGPGNEMTMRGGIAPLVVLAVAAIAGLLAPVNGRLQPLGRVGLVACAALAAAGSAMEGSLIVTHVAWPASRDCSLPEAARQSVFTGSTDWSHYVVTWPDRSLQTWLAPPNFRHTQTDALARCWPQGGV</sequence>
<accession>A0ABS1V0M6</accession>
<feature type="transmembrane region" description="Helical" evidence="1">
    <location>
        <begin position="422"/>
        <end position="446"/>
    </location>
</feature>
<reference evidence="2 3" key="1">
    <citation type="submission" date="2021-01" db="EMBL/GenBank/DDBJ databases">
        <title>Belnapia mucosa sp. nov. and Belnapia arida sp. nov., isolated from the Tabernas Desert (Almeria, Spain).</title>
        <authorList>
            <person name="Molina-Menor E."/>
            <person name="Vidal-Verdu A."/>
            <person name="Calonge A."/>
            <person name="Satari L."/>
            <person name="Pereto Magraner J."/>
            <person name="Porcar Miralles M."/>
        </authorList>
    </citation>
    <scope>NUCLEOTIDE SEQUENCE [LARGE SCALE GENOMIC DNA]</scope>
    <source>
        <strain evidence="2 3">T6</strain>
    </source>
</reference>
<organism evidence="2 3">
    <name type="scientific">Belnapia mucosa</name>
    <dbReference type="NCBI Taxonomy" id="2804532"/>
    <lineage>
        <taxon>Bacteria</taxon>
        <taxon>Pseudomonadati</taxon>
        <taxon>Pseudomonadota</taxon>
        <taxon>Alphaproteobacteria</taxon>
        <taxon>Acetobacterales</taxon>
        <taxon>Roseomonadaceae</taxon>
        <taxon>Belnapia</taxon>
    </lineage>
</organism>
<feature type="transmembrane region" description="Helical" evidence="1">
    <location>
        <begin position="122"/>
        <end position="140"/>
    </location>
</feature>
<proteinExistence type="predicted"/>
<feature type="transmembrane region" description="Helical" evidence="1">
    <location>
        <begin position="12"/>
        <end position="32"/>
    </location>
</feature>
<protein>
    <submittedName>
        <fullName evidence="2">Uncharacterized protein</fullName>
    </submittedName>
</protein>
<feature type="transmembrane region" description="Helical" evidence="1">
    <location>
        <begin position="392"/>
        <end position="410"/>
    </location>
</feature>
<feature type="transmembrane region" description="Helical" evidence="1">
    <location>
        <begin position="173"/>
        <end position="192"/>
    </location>
</feature>
<feature type="transmembrane region" description="Helical" evidence="1">
    <location>
        <begin position="147"/>
        <end position="167"/>
    </location>
</feature>
<feature type="transmembrane region" description="Helical" evidence="1">
    <location>
        <begin position="63"/>
        <end position="84"/>
    </location>
</feature>
<dbReference type="RefSeq" id="WP_202824378.1">
    <property type="nucleotide sequence ID" value="NZ_JAEUXJ010000002.1"/>
</dbReference>
<evidence type="ECO:0000313" key="3">
    <source>
        <dbReference type="Proteomes" id="UP000606490"/>
    </source>
</evidence>